<evidence type="ECO:0000313" key="1">
    <source>
        <dbReference type="EMBL" id="AEQ30322.1"/>
    </source>
</evidence>
<feature type="non-terminal residue" evidence="1">
    <location>
        <position position="1"/>
    </location>
</feature>
<name>G4LU49_DROME</name>
<accession>G4LU49</accession>
<dbReference type="EMBL" id="BT132679">
    <property type="protein sequence ID" value="AEQ30322.1"/>
    <property type="molecule type" value="mRNA"/>
</dbReference>
<sequence length="91" mass="10493">DAAGSTWHPGTQAAWHFGTREFGIRTTDCGRRMEDCDGLRPRPPFHTFRAQSADNVRAARGEKNGENVLLQFTHRWPAERKKSRRVKSWTK</sequence>
<reference evidence="1" key="1">
    <citation type="submission" date="2011-10" db="EMBL/GenBank/DDBJ databases">
        <authorList>
            <person name="Carlson J."/>
            <person name="Booth B."/>
            <person name="Frise E."/>
            <person name="Sandler J."/>
            <person name="Wan K."/>
            <person name="Yu C."/>
            <person name="Celniker S."/>
        </authorList>
    </citation>
    <scope>NUCLEOTIDE SEQUENCE</scope>
</reference>
<protein>
    <submittedName>
        <fullName evidence="1">MIP33049p1</fullName>
    </submittedName>
</protein>
<dbReference type="AlphaFoldDB" id="G4LU49"/>
<organism evidence="1">
    <name type="scientific">Drosophila melanogaster</name>
    <name type="common">Fruit fly</name>
    <dbReference type="NCBI Taxonomy" id="7227"/>
    <lineage>
        <taxon>Eukaryota</taxon>
        <taxon>Metazoa</taxon>
        <taxon>Ecdysozoa</taxon>
        <taxon>Arthropoda</taxon>
        <taxon>Hexapoda</taxon>
        <taxon>Insecta</taxon>
        <taxon>Pterygota</taxon>
        <taxon>Neoptera</taxon>
        <taxon>Endopterygota</taxon>
        <taxon>Diptera</taxon>
        <taxon>Brachycera</taxon>
        <taxon>Muscomorpha</taxon>
        <taxon>Ephydroidea</taxon>
        <taxon>Drosophilidae</taxon>
        <taxon>Drosophila</taxon>
        <taxon>Sophophora</taxon>
    </lineage>
</organism>
<proteinExistence type="evidence at transcript level"/>